<gene>
    <name evidence="4" type="ORF">JZ00_26500</name>
</gene>
<dbReference type="OrthoDB" id="9808367at2"/>
<dbReference type="Gene3D" id="3.40.800.20">
    <property type="entry name" value="Histone deacetylase domain"/>
    <property type="match status" value="1"/>
</dbReference>
<evidence type="ECO:0000256" key="2">
    <source>
        <dbReference type="ARBA" id="ARBA00022801"/>
    </source>
</evidence>
<evidence type="ECO:0000256" key="1">
    <source>
        <dbReference type="ARBA" id="ARBA00005947"/>
    </source>
</evidence>
<keyword evidence="2" id="KW-0378">Hydrolase</keyword>
<dbReference type="GO" id="GO:0040029">
    <property type="term" value="P:epigenetic regulation of gene expression"/>
    <property type="evidence" value="ECO:0007669"/>
    <property type="project" value="TreeGrafter"/>
</dbReference>
<evidence type="ECO:0000259" key="3">
    <source>
        <dbReference type="Pfam" id="PF00850"/>
    </source>
</evidence>
<dbReference type="PRINTS" id="PR01270">
    <property type="entry name" value="HDASUPER"/>
</dbReference>
<dbReference type="GO" id="GO:0004407">
    <property type="term" value="F:histone deacetylase activity"/>
    <property type="evidence" value="ECO:0007669"/>
    <property type="project" value="InterPro"/>
</dbReference>
<comment type="similarity">
    <text evidence="1">Belongs to the histone deacetylase family.</text>
</comment>
<dbReference type="GO" id="GO:0016787">
    <property type="term" value="F:hydrolase activity"/>
    <property type="evidence" value="ECO:0007669"/>
    <property type="project" value="UniProtKB-KW"/>
</dbReference>
<name>A0A0B1YXV4_9PSED</name>
<protein>
    <submittedName>
        <fullName evidence="4">Histone deacetylase superfamily protein</fullName>
    </submittedName>
</protein>
<sequence length="306" mass="33868">MPLPLIYHEDYSPEFPAEHRFPMDKFRLLRDHLVETGLTTDADLLRPALCPPGILALAHDRAYIERYMGGELSREDQRRLGLPWSEALARRTVRAVGGSLLAAEQALEHGLACHLAGGTHHAHYDHPAGFCIFNDLAVISRYFLASGRVSRVLIFDCDVHQGDGTARILHDTPDAVTVSLHCEKNFPARKAQSDWDIALPMGMDDAAYLAVVEDALNYLLPLYQPDLVLYDAGVDVHKDDALGYLKLTDEGLAARDESVMRHCLGRDIPVVGVIGGGYSKDRKALARRHGILHHSAQKVWTSSGCH</sequence>
<dbReference type="AlphaFoldDB" id="A0A0B1YXV4"/>
<proteinExistence type="inferred from homology"/>
<dbReference type="Pfam" id="PF00850">
    <property type="entry name" value="Hist_deacetyl"/>
    <property type="match status" value="1"/>
</dbReference>
<dbReference type="Proteomes" id="UP000030949">
    <property type="component" value="Unassembled WGS sequence"/>
</dbReference>
<dbReference type="PANTHER" id="PTHR10625">
    <property type="entry name" value="HISTONE DEACETYLASE HDAC1-RELATED"/>
    <property type="match status" value="1"/>
</dbReference>
<evidence type="ECO:0000313" key="4">
    <source>
        <dbReference type="EMBL" id="KHK61821.1"/>
    </source>
</evidence>
<dbReference type="PANTHER" id="PTHR10625:SF19">
    <property type="entry name" value="HISTONE DEACETYLASE 12"/>
    <property type="match status" value="1"/>
</dbReference>
<dbReference type="InterPro" id="IPR037138">
    <property type="entry name" value="His_deacetylse_dom_sf"/>
</dbReference>
<organism evidence="4 5">
    <name type="scientific">Pseudomonas frederiksbergensis</name>
    <dbReference type="NCBI Taxonomy" id="104087"/>
    <lineage>
        <taxon>Bacteria</taxon>
        <taxon>Pseudomonadati</taxon>
        <taxon>Pseudomonadota</taxon>
        <taxon>Gammaproteobacteria</taxon>
        <taxon>Pseudomonadales</taxon>
        <taxon>Pseudomonadaceae</taxon>
        <taxon>Pseudomonas</taxon>
    </lineage>
</organism>
<dbReference type="CDD" id="cd09993">
    <property type="entry name" value="HDAC_classIV"/>
    <property type="match status" value="1"/>
</dbReference>
<dbReference type="InterPro" id="IPR000286">
    <property type="entry name" value="HDACs"/>
</dbReference>
<dbReference type="InterPro" id="IPR044150">
    <property type="entry name" value="HDAC_classIV"/>
</dbReference>
<dbReference type="EMBL" id="JQGJ01000025">
    <property type="protein sequence ID" value="KHK61821.1"/>
    <property type="molecule type" value="Genomic_DNA"/>
</dbReference>
<comment type="caution">
    <text evidence="4">The sequence shown here is derived from an EMBL/GenBank/DDBJ whole genome shotgun (WGS) entry which is preliminary data.</text>
</comment>
<dbReference type="SUPFAM" id="SSF52768">
    <property type="entry name" value="Arginase/deacetylase"/>
    <property type="match status" value="1"/>
</dbReference>
<dbReference type="InterPro" id="IPR023696">
    <property type="entry name" value="Ureohydrolase_dom_sf"/>
</dbReference>
<dbReference type="InterPro" id="IPR023801">
    <property type="entry name" value="His_deacetylse_dom"/>
</dbReference>
<dbReference type="RefSeq" id="WP_039594095.1">
    <property type="nucleotide sequence ID" value="NZ_JQGJ02000022.1"/>
</dbReference>
<feature type="domain" description="Histone deacetylase" evidence="3">
    <location>
        <begin position="19"/>
        <end position="282"/>
    </location>
</feature>
<evidence type="ECO:0000313" key="5">
    <source>
        <dbReference type="Proteomes" id="UP000030949"/>
    </source>
</evidence>
<reference evidence="5" key="1">
    <citation type="submission" date="2015-03" db="EMBL/GenBank/DDBJ databases">
        <title>Pseudomonas frederiksbergensis hydrocarbon degrader.</title>
        <authorList>
            <person name="Brown L.M."/>
            <person name="Ruiz O.N."/>
            <person name="Mueller S."/>
            <person name="Gunasekera T.S."/>
        </authorList>
    </citation>
    <scope>NUCLEOTIDE SEQUENCE [LARGE SCALE GENOMIC DNA]</scope>
    <source>
        <strain evidence="5">SI8</strain>
    </source>
</reference>
<accession>A0A0B1YXV4</accession>